<dbReference type="CDD" id="cd00200">
    <property type="entry name" value="WD40"/>
    <property type="match status" value="1"/>
</dbReference>
<evidence type="ECO:0000313" key="7">
    <source>
        <dbReference type="Proteomes" id="UP001142489"/>
    </source>
</evidence>
<dbReference type="EMBL" id="JAPFRF010000012">
    <property type="protein sequence ID" value="KAJ7313021.1"/>
    <property type="molecule type" value="Genomic_DNA"/>
</dbReference>
<dbReference type="InterPro" id="IPR056828">
    <property type="entry name" value="Beta-prop_TEP1_C"/>
</dbReference>
<accession>A0A9Q0XF08</accession>
<name>A0A9Q0XF08_9SAUR</name>
<dbReference type="InterPro" id="IPR001680">
    <property type="entry name" value="WD40_rpt"/>
</dbReference>
<dbReference type="SUPFAM" id="SSF50978">
    <property type="entry name" value="WD40 repeat-like"/>
    <property type="match status" value="2"/>
</dbReference>
<evidence type="ECO:0000259" key="5">
    <source>
        <dbReference type="Pfam" id="PF25048"/>
    </source>
</evidence>
<gene>
    <name evidence="6" type="ORF">JRQ81_004283</name>
</gene>
<evidence type="ECO:0000256" key="2">
    <source>
        <dbReference type="ARBA" id="ARBA00022737"/>
    </source>
</evidence>
<organism evidence="6 7">
    <name type="scientific">Phrynocephalus forsythii</name>
    <dbReference type="NCBI Taxonomy" id="171643"/>
    <lineage>
        <taxon>Eukaryota</taxon>
        <taxon>Metazoa</taxon>
        <taxon>Chordata</taxon>
        <taxon>Craniata</taxon>
        <taxon>Vertebrata</taxon>
        <taxon>Euteleostomi</taxon>
        <taxon>Lepidosauria</taxon>
        <taxon>Squamata</taxon>
        <taxon>Bifurcata</taxon>
        <taxon>Unidentata</taxon>
        <taxon>Episquamata</taxon>
        <taxon>Toxicofera</taxon>
        <taxon>Iguania</taxon>
        <taxon>Acrodonta</taxon>
        <taxon>Agamidae</taxon>
        <taxon>Agaminae</taxon>
        <taxon>Phrynocephalus</taxon>
    </lineage>
</organism>
<proteinExistence type="predicted"/>
<feature type="domain" description="TEP-1 second beta-propeller" evidence="4">
    <location>
        <begin position="501"/>
        <end position="674"/>
    </location>
</feature>
<dbReference type="Pfam" id="PF25048">
    <property type="entry name" value="Beta-prop_TEP1_C"/>
    <property type="match status" value="1"/>
</dbReference>
<comment type="caution">
    <text evidence="6">The sequence shown here is derived from an EMBL/GenBank/DDBJ whole genome shotgun (WGS) entry which is preliminary data.</text>
</comment>
<feature type="repeat" description="WD" evidence="3">
    <location>
        <begin position="682"/>
        <end position="711"/>
    </location>
</feature>
<dbReference type="PANTHER" id="PTHR44791:SF1">
    <property type="entry name" value="TELOMERASE PROTEIN COMPONENT 1"/>
    <property type="match status" value="1"/>
</dbReference>
<dbReference type="InterPro" id="IPR015943">
    <property type="entry name" value="WD40/YVTN_repeat-like_dom_sf"/>
</dbReference>
<dbReference type="PROSITE" id="PS50294">
    <property type="entry name" value="WD_REPEATS_REGION"/>
    <property type="match status" value="3"/>
</dbReference>
<evidence type="ECO:0000256" key="1">
    <source>
        <dbReference type="ARBA" id="ARBA00022574"/>
    </source>
</evidence>
<dbReference type="Gene3D" id="2.130.10.10">
    <property type="entry name" value="YVTN repeat-like/Quinoprotein amine dehydrogenase"/>
    <property type="match status" value="4"/>
</dbReference>
<feature type="domain" description="TEP-1 C-terminal beta-propeller" evidence="5">
    <location>
        <begin position="973"/>
        <end position="1045"/>
    </location>
</feature>
<keyword evidence="1 3" id="KW-0853">WD repeat</keyword>
<sequence>MSKMHVFSCRGLVVQFESLLHSVAQTLKRGQSLVVLIDGADLIHAAKGQLVSDWLPEQLPQRVSFVLSVSEDSALLGSLKRRADVVSVPLEPLDLCDRAAVVRKDLALYGKKLEESAFNNQMRLVLLKRGSRQPLYLTLLTQDLRLFALYEKLSERIQKLPVSLPLLLQHLLGCLEQDHGLELVAVALVSLWASRDGLTERDLYGILATWKELNRAGVTFEEALVVGKRAGSYPVAPFIDFLRSLRGLLGACGSPSEPPGSRLHLCGSPLRMAVEWRYLKKPGLDHVAHVLLAETAAGLEREETVDFFWAFLQRNMGLLSQNPLLLLQQAANEPDTSELCLQAEAALSGNRSSFLRWVNKPQKAQKTNSLILTLPDIPSCISVAPSGKLAAVGTTDGTLHLVDIETGQEVKSLLSTCDRISAAEFLSETKVCLGAFNGRCEVWSLTEGCRLVGIDAHKGQITDCCISPDRRLLATVSLDGYLKLWDSARGELTRKWDSFRPLNCVTFHPNGQLVATGGWDRTVTILDASEMSVTTALFLWDVKDPCQKTLTLWKSLLFCHQDWISSCAWVGPKLLSGSNDGTVRLWDPQTGQRLQEFLGHQSPICGIASEKDHVISVDRDGMMIAWDLQGVEKTRFLAHPGQANHCAGFRDPWVKEFTLAAAGQDGTVKLWKPLMMEQPLLLSGHGAAIWGAATSPASFVTISEDKTVRMWALPKEADEAKDLPPHGGAVTALAWSPDGEFAASGSDRGDLVVWHHARAAATTKVGQCCVRALAFTSSCTVLVASDGVSLWDIKTRGHDGVVGLTLKKLLRPSEEAPVLCVGKPSPRGPLVLALADGDFLVLPLKSESFQATPYSDGAWDKKSSVCFDITASEEEEEEEEEEGRTLHVWDSMNQPNLFRMRVTASGILTDTQDPEHIPWAPTQRSCWVTVARLVKDKFLFCADSEGYLWTQGKQNEEGAPGWVPDGWQRRKLHSDRITALHILGDRMVTASHDRDVKIWEGGTMKLLGQFRCRAPVSQLQPCPRAGPPLLLIAGDILGNVYFFEWHCFCR</sequence>
<dbReference type="InterPro" id="IPR056829">
    <property type="entry name" value="Beta-prop_TEP1_2nd"/>
</dbReference>
<evidence type="ECO:0000256" key="3">
    <source>
        <dbReference type="PROSITE-ProRule" id="PRU00221"/>
    </source>
</evidence>
<dbReference type="GO" id="GO:0005697">
    <property type="term" value="C:telomerase holoenzyme complex"/>
    <property type="evidence" value="ECO:0007669"/>
    <property type="project" value="TreeGrafter"/>
</dbReference>
<dbReference type="InterPro" id="IPR052652">
    <property type="entry name" value="Telomerase_Complex_Comp"/>
</dbReference>
<dbReference type="AlphaFoldDB" id="A0A9Q0XF08"/>
<protein>
    <submittedName>
        <fullName evidence="6">Uncharacterized protein</fullName>
    </submittedName>
</protein>
<dbReference type="Proteomes" id="UP001142489">
    <property type="component" value="Unassembled WGS sequence"/>
</dbReference>
<feature type="repeat" description="WD" evidence="3">
    <location>
        <begin position="723"/>
        <end position="754"/>
    </location>
</feature>
<dbReference type="PROSITE" id="PS50082">
    <property type="entry name" value="WD_REPEATS_2"/>
    <property type="match status" value="5"/>
</dbReference>
<dbReference type="GO" id="GO:0003720">
    <property type="term" value="F:telomerase activity"/>
    <property type="evidence" value="ECO:0007669"/>
    <property type="project" value="TreeGrafter"/>
</dbReference>
<dbReference type="PRINTS" id="PR00320">
    <property type="entry name" value="GPROTEINBRPT"/>
</dbReference>
<dbReference type="InterPro" id="IPR020472">
    <property type="entry name" value="WD40_PAC1"/>
</dbReference>
<dbReference type="Pfam" id="PF25047">
    <property type="entry name" value="Beta-prop_TEP1_2nd"/>
    <property type="match status" value="1"/>
</dbReference>
<reference evidence="6" key="1">
    <citation type="journal article" date="2023" name="DNA Res.">
        <title>Chromosome-level genome assembly of Phrynocephalus forsythii using third-generation DNA sequencing and Hi-C analysis.</title>
        <authorList>
            <person name="Qi Y."/>
            <person name="Zhao W."/>
            <person name="Zhao Y."/>
            <person name="Niu C."/>
            <person name="Cao S."/>
            <person name="Zhang Y."/>
        </authorList>
    </citation>
    <scope>NUCLEOTIDE SEQUENCE</scope>
    <source>
        <tissue evidence="6">Muscle</tissue>
    </source>
</reference>
<dbReference type="SMART" id="SM00320">
    <property type="entry name" value="WD40"/>
    <property type="match status" value="12"/>
</dbReference>
<dbReference type="GO" id="GO:0070034">
    <property type="term" value="F:telomerase RNA binding"/>
    <property type="evidence" value="ECO:0007669"/>
    <property type="project" value="TreeGrafter"/>
</dbReference>
<keyword evidence="2" id="KW-0677">Repeat</keyword>
<dbReference type="OrthoDB" id="427368at2759"/>
<dbReference type="PANTHER" id="PTHR44791">
    <property type="entry name" value="TELOMERASE PROTEIN COMPONENT 1 TEP1"/>
    <property type="match status" value="1"/>
</dbReference>
<evidence type="ECO:0000259" key="4">
    <source>
        <dbReference type="Pfam" id="PF25047"/>
    </source>
</evidence>
<feature type="repeat" description="WD" evidence="3">
    <location>
        <begin position="970"/>
        <end position="1000"/>
    </location>
</feature>
<keyword evidence="7" id="KW-1185">Reference proteome</keyword>
<dbReference type="InterPro" id="IPR036322">
    <property type="entry name" value="WD40_repeat_dom_sf"/>
</dbReference>
<dbReference type="GO" id="GO:0000722">
    <property type="term" value="P:telomere maintenance via recombination"/>
    <property type="evidence" value="ECO:0007669"/>
    <property type="project" value="TreeGrafter"/>
</dbReference>
<dbReference type="Pfam" id="PF00400">
    <property type="entry name" value="WD40"/>
    <property type="match status" value="2"/>
</dbReference>
<feature type="repeat" description="WD" evidence="3">
    <location>
        <begin position="557"/>
        <end position="596"/>
    </location>
</feature>
<evidence type="ECO:0000313" key="6">
    <source>
        <dbReference type="EMBL" id="KAJ7313021.1"/>
    </source>
</evidence>
<feature type="repeat" description="WD" evidence="3">
    <location>
        <begin position="454"/>
        <end position="495"/>
    </location>
</feature>